<reference evidence="1 2" key="1">
    <citation type="submission" date="2018-08" db="EMBL/GenBank/DDBJ databases">
        <title>A genome reference for cultivated species of the human gut microbiota.</title>
        <authorList>
            <person name="Zou Y."/>
            <person name="Xue W."/>
            <person name="Luo G."/>
        </authorList>
    </citation>
    <scope>NUCLEOTIDE SEQUENCE [LARGE SCALE GENOMIC DNA]</scope>
    <source>
        <strain evidence="1 2">AM35-14</strain>
    </source>
</reference>
<organism evidence="1 2">
    <name type="scientific">Enterocloster bolteae</name>
    <dbReference type="NCBI Taxonomy" id="208479"/>
    <lineage>
        <taxon>Bacteria</taxon>
        <taxon>Bacillati</taxon>
        <taxon>Bacillota</taxon>
        <taxon>Clostridia</taxon>
        <taxon>Lachnospirales</taxon>
        <taxon>Lachnospiraceae</taxon>
        <taxon>Enterocloster</taxon>
    </lineage>
</organism>
<dbReference type="Proteomes" id="UP000283975">
    <property type="component" value="Unassembled WGS sequence"/>
</dbReference>
<evidence type="ECO:0000313" key="2">
    <source>
        <dbReference type="Proteomes" id="UP000283975"/>
    </source>
</evidence>
<comment type="caution">
    <text evidence="1">The sequence shown here is derived from an EMBL/GenBank/DDBJ whole genome shotgun (WGS) entry which is preliminary data.</text>
</comment>
<dbReference type="RefSeq" id="WP_007868875.1">
    <property type="nucleotide sequence ID" value="NZ_CACRTF010000017.1"/>
</dbReference>
<evidence type="ECO:0008006" key="3">
    <source>
        <dbReference type="Google" id="ProtNLM"/>
    </source>
</evidence>
<proteinExistence type="predicted"/>
<evidence type="ECO:0000313" key="1">
    <source>
        <dbReference type="EMBL" id="RHC54281.1"/>
    </source>
</evidence>
<sequence>MELVICIIVGIVIGIVFGRQVFRRDVVGSLRVDQSDPDSGPYLFLELSHKGADAIYKKRYVVLKVNIKNYISHE</sequence>
<accession>A0A414AS13</accession>
<name>A0A414AS13_9FIRM</name>
<gene>
    <name evidence="1" type="ORF">DW839_19905</name>
</gene>
<dbReference type="AlphaFoldDB" id="A0A414AS13"/>
<protein>
    <recommendedName>
        <fullName evidence="3">Beta-lactamase induction signal transducer protein</fullName>
    </recommendedName>
</protein>
<dbReference type="EMBL" id="QSHZ01000023">
    <property type="protein sequence ID" value="RHC54281.1"/>
    <property type="molecule type" value="Genomic_DNA"/>
</dbReference>